<comment type="caution">
    <text evidence="1">The sequence shown here is derived from an EMBL/GenBank/DDBJ whole genome shotgun (WGS) entry which is preliminary data.</text>
</comment>
<protein>
    <submittedName>
        <fullName evidence="1">Uncharacterized protein</fullName>
    </submittedName>
</protein>
<dbReference type="EMBL" id="JYDT01000024">
    <property type="protein sequence ID" value="KRY90164.1"/>
    <property type="molecule type" value="Genomic_DNA"/>
</dbReference>
<dbReference type="AlphaFoldDB" id="A0A0V1FVV2"/>
<dbReference type="Proteomes" id="UP000054995">
    <property type="component" value="Unassembled WGS sequence"/>
</dbReference>
<gene>
    <name evidence="1" type="ORF">T4D_14378</name>
</gene>
<keyword evidence="2" id="KW-1185">Reference proteome</keyword>
<evidence type="ECO:0000313" key="2">
    <source>
        <dbReference type="Proteomes" id="UP000054995"/>
    </source>
</evidence>
<organism evidence="1 2">
    <name type="scientific">Trichinella pseudospiralis</name>
    <name type="common">Parasitic roundworm</name>
    <dbReference type="NCBI Taxonomy" id="6337"/>
    <lineage>
        <taxon>Eukaryota</taxon>
        <taxon>Metazoa</taxon>
        <taxon>Ecdysozoa</taxon>
        <taxon>Nematoda</taxon>
        <taxon>Enoplea</taxon>
        <taxon>Dorylaimia</taxon>
        <taxon>Trichinellida</taxon>
        <taxon>Trichinellidae</taxon>
        <taxon>Trichinella</taxon>
    </lineage>
</organism>
<proteinExistence type="predicted"/>
<evidence type="ECO:0000313" key="1">
    <source>
        <dbReference type="EMBL" id="KRY90164.1"/>
    </source>
</evidence>
<accession>A0A0V1FVV2</accession>
<reference evidence="1 2" key="1">
    <citation type="submission" date="2015-01" db="EMBL/GenBank/DDBJ databases">
        <title>Evolution of Trichinella species and genotypes.</title>
        <authorList>
            <person name="Korhonen P.K."/>
            <person name="Edoardo P."/>
            <person name="Giuseppe L.R."/>
            <person name="Gasser R.B."/>
        </authorList>
    </citation>
    <scope>NUCLEOTIDE SEQUENCE [LARGE SCALE GENOMIC DNA]</scope>
    <source>
        <strain evidence="1">ISS470</strain>
    </source>
</reference>
<name>A0A0V1FVV2_TRIPS</name>
<sequence>MGQLLEHLLDLVARIPAALSGVRRHRLNIVVDNPAVVTNAVQKAIKLTNKSRKGVPPKLTSIHCSLNTCFEEPTETDRQ</sequence>